<dbReference type="InterPro" id="IPR001888">
    <property type="entry name" value="Transposase_1"/>
</dbReference>
<protein>
    <submittedName>
        <fullName evidence="1">Uncharacterized protein</fullName>
    </submittedName>
</protein>
<evidence type="ECO:0000313" key="1">
    <source>
        <dbReference type="EMBL" id="KFD68766.1"/>
    </source>
</evidence>
<dbReference type="AlphaFoldDB" id="A0A085NH20"/>
<gene>
    <name evidence="1" type="ORF">M514_19007</name>
</gene>
<reference evidence="1" key="1">
    <citation type="journal article" date="2014" name="Nat. Genet.">
        <title>Genome and transcriptome of the porcine whipworm Trichuris suis.</title>
        <authorList>
            <person name="Jex A.R."/>
            <person name="Nejsum P."/>
            <person name="Schwarz E.M."/>
            <person name="Hu L."/>
            <person name="Young N.D."/>
            <person name="Hall R.S."/>
            <person name="Korhonen P.K."/>
            <person name="Liao S."/>
            <person name="Thamsborg S."/>
            <person name="Xia J."/>
            <person name="Xu P."/>
            <person name="Wang S."/>
            <person name="Scheerlinck J.P."/>
            <person name="Hofmann A."/>
            <person name="Sternberg P.W."/>
            <person name="Wang J."/>
            <person name="Gasser R.B."/>
        </authorList>
    </citation>
    <scope>NUCLEOTIDE SEQUENCE [LARGE SCALE GENOMIC DNA]</scope>
    <source>
        <strain evidence="1">DCEP-RM93F</strain>
    </source>
</reference>
<name>A0A085NH20_9BILA</name>
<dbReference type="GO" id="GO:0003676">
    <property type="term" value="F:nucleic acid binding"/>
    <property type="evidence" value="ECO:0007669"/>
    <property type="project" value="InterPro"/>
</dbReference>
<dbReference type="Pfam" id="PF01359">
    <property type="entry name" value="Transposase_1"/>
    <property type="match status" value="1"/>
</dbReference>
<dbReference type="EMBL" id="KL367501">
    <property type="protein sequence ID" value="KFD68766.1"/>
    <property type="molecule type" value="Genomic_DNA"/>
</dbReference>
<accession>A0A085NH20</accession>
<organism evidence="1">
    <name type="scientific">Trichuris suis</name>
    <name type="common">pig whipworm</name>
    <dbReference type="NCBI Taxonomy" id="68888"/>
    <lineage>
        <taxon>Eukaryota</taxon>
        <taxon>Metazoa</taxon>
        <taxon>Ecdysozoa</taxon>
        <taxon>Nematoda</taxon>
        <taxon>Enoplea</taxon>
        <taxon>Dorylaimia</taxon>
        <taxon>Trichinellida</taxon>
        <taxon>Trichuridae</taxon>
        <taxon>Trichuris</taxon>
    </lineage>
</organism>
<dbReference type="Proteomes" id="UP000030758">
    <property type="component" value="Unassembled WGS sequence"/>
</dbReference>
<proteinExistence type="predicted"/>
<sequence length="83" mass="9769">MKTRSCTTAYEHNSQDERSLSTVKVNLNGESAVHYVWWNQEGISGHEFLRRVQTVTTDFYFTQLTKVDHVLQEKRQKFAFSQV</sequence>
<dbReference type="Gene3D" id="3.30.420.10">
    <property type="entry name" value="Ribonuclease H-like superfamily/Ribonuclease H"/>
    <property type="match status" value="1"/>
</dbReference>
<dbReference type="InterPro" id="IPR036397">
    <property type="entry name" value="RNaseH_sf"/>
</dbReference>